<evidence type="ECO:0000313" key="8">
    <source>
        <dbReference type="EMBL" id="QSX76195.1"/>
    </source>
</evidence>
<evidence type="ECO:0000313" key="9">
    <source>
        <dbReference type="Proteomes" id="UP000663400"/>
    </source>
</evidence>
<dbReference type="EMBL" id="CP071517">
    <property type="protein sequence ID" value="QSX76195.1"/>
    <property type="molecule type" value="Genomic_DNA"/>
</dbReference>
<dbReference type="InterPro" id="IPR036852">
    <property type="entry name" value="Peptidase_S8/S53_dom_sf"/>
</dbReference>
<evidence type="ECO:0000256" key="5">
    <source>
        <dbReference type="SAM" id="MobiDB-lite"/>
    </source>
</evidence>
<dbReference type="SUPFAM" id="SSF52743">
    <property type="entry name" value="Subtilisin-like"/>
    <property type="match status" value="1"/>
</dbReference>
<dbReference type="PANTHER" id="PTHR42884">
    <property type="entry name" value="PROPROTEIN CONVERTASE SUBTILISIN/KEXIN-RELATED"/>
    <property type="match status" value="1"/>
</dbReference>
<dbReference type="PROSITE" id="PS51257">
    <property type="entry name" value="PROKAR_LIPOPROTEIN"/>
    <property type="match status" value="1"/>
</dbReference>
<reference evidence="8 9" key="1">
    <citation type="submission" date="2021-02" db="EMBL/GenBank/DDBJ databases">
        <title>Lysobacter arenosi sp. nov., isolated from soil of gangwondo yeongwol, south Korea.</title>
        <authorList>
            <person name="Kim K.R."/>
            <person name="Kim K.H."/>
            <person name="Jeon C.O."/>
        </authorList>
    </citation>
    <scope>NUCLEOTIDE SEQUENCE [LARGE SCALE GENOMIC DNA]</scope>
    <source>
        <strain evidence="8 9">R7</strain>
    </source>
</reference>
<gene>
    <name evidence="8" type="ORF">HIV01_006800</name>
</gene>
<dbReference type="InterPro" id="IPR015500">
    <property type="entry name" value="Peptidase_S8_subtilisin-rel"/>
</dbReference>
<name>A0ABX7RER3_9GAMM</name>
<feature type="domain" description="Autotransporter" evidence="7">
    <location>
        <begin position="684"/>
        <end position="983"/>
    </location>
</feature>
<keyword evidence="9" id="KW-1185">Reference proteome</keyword>
<dbReference type="Pfam" id="PF03797">
    <property type="entry name" value="Autotransporter"/>
    <property type="match status" value="1"/>
</dbReference>
<evidence type="ECO:0000256" key="3">
    <source>
        <dbReference type="ARBA" id="ARBA00022825"/>
    </source>
</evidence>
<dbReference type="Proteomes" id="UP000663400">
    <property type="component" value="Chromosome"/>
</dbReference>
<evidence type="ECO:0000259" key="7">
    <source>
        <dbReference type="PROSITE" id="PS51208"/>
    </source>
</evidence>
<dbReference type="PROSITE" id="PS51208">
    <property type="entry name" value="AUTOTRANSPORTER"/>
    <property type="match status" value="1"/>
</dbReference>
<feature type="signal peptide" evidence="6">
    <location>
        <begin position="1"/>
        <end position="26"/>
    </location>
</feature>
<dbReference type="SMART" id="SM00869">
    <property type="entry name" value="Autotransporter"/>
    <property type="match status" value="1"/>
</dbReference>
<keyword evidence="6" id="KW-0732">Signal</keyword>
<comment type="similarity">
    <text evidence="4">Belongs to the peptidase S8 family.</text>
</comment>
<accession>A0ABX7RER3</accession>
<feature type="chain" id="PRO_5046798404" evidence="6">
    <location>
        <begin position="27"/>
        <end position="983"/>
    </location>
</feature>
<dbReference type="PANTHER" id="PTHR42884:SF14">
    <property type="entry name" value="NEUROENDOCRINE CONVERTASE 1"/>
    <property type="match status" value="1"/>
</dbReference>
<keyword evidence="1" id="KW-0645">Protease</keyword>
<dbReference type="InterPro" id="IPR036709">
    <property type="entry name" value="Autotransporte_beta_dom_sf"/>
</dbReference>
<feature type="compositionally biased region" description="Pro residues" evidence="5">
    <location>
        <begin position="39"/>
        <end position="90"/>
    </location>
</feature>
<proteinExistence type="inferred from homology"/>
<evidence type="ECO:0000256" key="2">
    <source>
        <dbReference type="ARBA" id="ARBA00022801"/>
    </source>
</evidence>
<dbReference type="Gene3D" id="2.40.128.130">
    <property type="entry name" value="Autotransporter beta-domain"/>
    <property type="match status" value="1"/>
</dbReference>
<keyword evidence="2" id="KW-0378">Hydrolase</keyword>
<evidence type="ECO:0000256" key="6">
    <source>
        <dbReference type="SAM" id="SignalP"/>
    </source>
</evidence>
<dbReference type="InterPro" id="IPR005546">
    <property type="entry name" value="Autotransporte_beta"/>
</dbReference>
<comment type="caution">
    <text evidence="4">Lacks conserved residue(s) required for the propagation of feature annotation.</text>
</comment>
<dbReference type="PRINTS" id="PR00723">
    <property type="entry name" value="SUBTILISIN"/>
</dbReference>
<feature type="region of interest" description="Disordered" evidence="5">
    <location>
        <begin position="31"/>
        <end position="94"/>
    </location>
</feature>
<dbReference type="RefSeq" id="WP_200605661.1">
    <property type="nucleotide sequence ID" value="NZ_CP071517.1"/>
</dbReference>
<organism evidence="8 9">
    <name type="scientific">Lysobacter arenosi</name>
    <dbReference type="NCBI Taxonomy" id="2795387"/>
    <lineage>
        <taxon>Bacteria</taxon>
        <taxon>Pseudomonadati</taxon>
        <taxon>Pseudomonadota</taxon>
        <taxon>Gammaproteobacteria</taxon>
        <taxon>Lysobacterales</taxon>
        <taxon>Lysobacteraceae</taxon>
        <taxon>Lysobacter</taxon>
    </lineage>
</organism>
<dbReference type="InterPro" id="IPR000209">
    <property type="entry name" value="Peptidase_S8/S53_dom"/>
</dbReference>
<dbReference type="Pfam" id="PF00082">
    <property type="entry name" value="Peptidase_S8"/>
    <property type="match status" value="1"/>
</dbReference>
<evidence type="ECO:0000256" key="1">
    <source>
        <dbReference type="ARBA" id="ARBA00022670"/>
    </source>
</evidence>
<evidence type="ECO:0000256" key="4">
    <source>
        <dbReference type="PROSITE-ProRule" id="PRU01240"/>
    </source>
</evidence>
<dbReference type="PROSITE" id="PS51892">
    <property type="entry name" value="SUBTILASE"/>
    <property type="match status" value="1"/>
</dbReference>
<protein>
    <submittedName>
        <fullName evidence="8">Autotransporter domain-containing protein</fullName>
    </submittedName>
</protein>
<sequence length="983" mass="102517">MRRKELAHGLLARSVMLGLCVMGATACGGGGGGGNVRSDPPPVGPSAPNPPTNPPVTPPVTPPVEPPVTPPVTPPVEPPVTPPVEPPPDPALRWHLSVTGADKAQARGLSGKGVAIAFIDTGLDSESPALKGRIVAGRIDTNPMRNDWSVDDKAGEGTRHASIGAGSNAGGFVGGVAPGANLVDWRLLDDEPVDGTRTLGLSTLPMQGFAWAQDKARIYNISGDLRRSLTDGYGVVGDVFSSLVLRDDPATNPLMVVALERNNLSELPNNPASDPALKGNWINVTGVSSSDPSKLLSDACGQSRQFCMAAPQDVMVVDPATGQLVADSDVGYAAAMVSGAAAMVMEAFPQFSSAQVQQVLLGAATDLGAPGVDPMFGWGLLNVDKAVGGPSTFAWGDFDISLAAGDRVKFLNGISGAGGLVVEGPLNWVGPGSTAILYMIGPSTYTGQTTVRGRAAVLNVTNSLASPVLLTDGGQASISGGTFSGDLQIDHGAGAIFSPFPERLTPLVVTGDITNNGRLEYNTTYGEGEFQGSLTQTASGTYGIHLGDEPLKLQGKALLDGNLTIYDARDGYVAQSHDVVLTAAQGVTGNFSSVSIYGGLLLTATLGQDANSVWLDVTRTSALGTATAAGFEPTAIASGGRIDKAFDQIDSGKAQGDVQWAAAKLQAITDPDELQRTLSSLSGEIHNADTMFAMAAIEGSRNSLEQRVDALQRGAMAGEWSDNLASRNGWASFDASSSGWIVGNDARIGGHTFGLSMSSLDGDARGGSVRDRERNRQFDGLAYGNWQMGTDGYLLGSVAVGHMQRWIQRDVRLGADAFGLSSDYSHRYSAINLQAGRHFNWGRATLTPFVGTSAMQLDRDGFSEQGAGGFGLTSDAASMMATQALAGLRAASAWNAMGARWSLQGKVEWQQLLSSSGMQVQARFTGVDGWAPIVDGAFFDHATVMGLGLNTVFGRNRFSVELDSRDAGADRWTSAQLNWRRSF</sequence>
<keyword evidence="3" id="KW-0720">Serine protease</keyword>
<dbReference type="SUPFAM" id="SSF103515">
    <property type="entry name" value="Autotransporter"/>
    <property type="match status" value="1"/>
</dbReference>
<dbReference type="Gene3D" id="3.40.50.200">
    <property type="entry name" value="Peptidase S8/S53 domain"/>
    <property type="match status" value="1"/>
</dbReference>